<evidence type="ECO:0000313" key="2">
    <source>
        <dbReference type="EMBL" id="THD23393.1"/>
    </source>
</evidence>
<feature type="region of interest" description="Disordered" evidence="1">
    <location>
        <begin position="159"/>
        <end position="189"/>
    </location>
</feature>
<feature type="compositionally biased region" description="Low complexity" evidence="1">
    <location>
        <begin position="167"/>
        <end position="178"/>
    </location>
</feature>
<feature type="compositionally biased region" description="Low complexity" evidence="1">
    <location>
        <begin position="114"/>
        <end position="131"/>
    </location>
</feature>
<dbReference type="Proteomes" id="UP000230066">
    <property type="component" value="Unassembled WGS sequence"/>
</dbReference>
<feature type="non-terminal residue" evidence="2">
    <location>
        <position position="1"/>
    </location>
</feature>
<keyword evidence="3" id="KW-1185">Reference proteome</keyword>
<comment type="caution">
    <text evidence="2">The sequence shown here is derived from an EMBL/GenBank/DDBJ whole genome shotgun (WGS) entry which is preliminary data.</text>
</comment>
<reference evidence="2" key="1">
    <citation type="submission" date="2019-03" db="EMBL/GenBank/DDBJ databases">
        <title>Improved annotation for the trematode Fasciola hepatica.</title>
        <authorList>
            <person name="Choi Y.-J."/>
            <person name="Martin J."/>
            <person name="Mitreva M."/>
        </authorList>
    </citation>
    <scope>NUCLEOTIDE SEQUENCE [LARGE SCALE GENOMIC DNA]</scope>
</reference>
<evidence type="ECO:0000313" key="3">
    <source>
        <dbReference type="Proteomes" id="UP000230066"/>
    </source>
</evidence>
<name>A0A4E0R6E6_FASHE</name>
<gene>
    <name evidence="2" type="ORF">D915_005943</name>
</gene>
<dbReference type="AlphaFoldDB" id="A0A4E0R6E6"/>
<organism evidence="2 3">
    <name type="scientific">Fasciola hepatica</name>
    <name type="common">Liver fluke</name>
    <dbReference type="NCBI Taxonomy" id="6192"/>
    <lineage>
        <taxon>Eukaryota</taxon>
        <taxon>Metazoa</taxon>
        <taxon>Spiralia</taxon>
        <taxon>Lophotrochozoa</taxon>
        <taxon>Platyhelminthes</taxon>
        <taxon>Trematoda</taxon>
        <taxon>Digenea</taxon>
        <taxon>Plagiorchiida</taxon>
        <taxon>Echinostomata</taxon>
        <taxon>Echinostomatoidea</taxon>
        <taxon>Fasciolidae</taxon>
        <taxon>Fasciola</taxon>
    </lineage>
</organism>
<dbReference type="EMBL" id="JXXN02002170">
    <property type="protein sequence ID" value="THD23393.1"/>
    <property type="molecule type" value="Genomic_DNA"/>
</dbReference>
<protein>
    <submittedName>
        <fullName evidence="2">Uncharacterized protein</fullName>
    </submittedName>
</protein>
<feature type="region of interest" description="Disordered" evidence="1">
    <location>
        <begin position="114"/>
        <end position="141"/>
    </location>
</feature>
<sequence length="225" mass="24062">HPLYTDPNFSSHTTGLPIAVSPPLSCSRVESPISPRVKPHASDSPIQSTLVASADAPEQTPSVTLSMTPVPITEFESLFTIDADPGCRSSDISTLHGSGANISSTKILPAHLLLTSNSSPNPTNTQNSATPIDQPVNQKTDPDLTVQHETFRHPIQIIREHFDRPSSRASGRSSVPSDSDNRALQTSDETLSTTGTVVLICNPCTMYHLDSDTLNSRSESPTNVV</sequence>
<proteinExistence type="predicted"/>
<accession>A0A4E0R6E6</accession>
<evidence type="ECO:0000256" key="1">
    <source>
        <dbReference type="SAM" id="MobiDB-lite"/>
    </source>
</evidence>